<feature type="region of interest" description="Disordered" evidence="6">
    <location>
        <begin position="409"/>
        <end position="642"/>
    </location>
</feature>
<dbReference type="InterPro" id="IPR027417">
    <property type="entry name" value="P-loop_NTPase"/>
</dbReference>
<dbReference type="InterPro" id="IPR030381">
    <property type="entry name" value="G_DYNAMIN_dom"/>
</dbReference>
<feature type="compositionally biased region" description="Basic and acidic residues" evidence="6">
    <location>
        <begin position="519"/>
        <end position="572"/>
    </location>
</feature>
<dbReference type="PANTHER" id="PTHR43681:SF1">
    <property type="entry name" value="SARCALUMENIN"/>
    <property type="match status" value="1"/>
</dbReference>
<evidence type="ECO:0000256" key="6">
    <source>
        <dbReference type="SAM" id="MobiDB-lite"/>
    </source>
</evidence>
<dbReference type="Pfam" id="PF18150">
    <property type="entry name" value="DUF5600"/>
    <property type="match status" value="1"/>
</dbReference>
<dbReference type="InterPro" id="IPR040990">
    <property type="entry name" value="DUF5600"/>
</dbReference>
<comment type="subcellular location">
    <subcellularLocation>
        <location evidence="1">Cell membrane</location>
        <topology evidence="1">Peripheral membrane protein</topology>
        <orientation evidence="1">Cytoplasmic side</orientation>
    </subcellularLocation>
    <subcellularLocation>
        <location evidence="2">Endosome membrane</location>
        <topology evidence="2">Peripheral membrane protein</topology>
    </subcellularLocation>
</comment>
<feature type="compositionally biased region" description="Basic and acidic residues" evidence="6">
    <location>
        <begin position="600"/>
        <end position="611"/>
    </location>
</feature>
<evidence type="ECO:0000259" key="7">
    <source>
        <dbReference type="PROSITE" id="PS51718"/>
    </source>
</evidence>
<dbReference type="PANTHER" id="PTHR43681">
    <property type="entry name" value="TRANSMEMBRANE GTPASE FZO"/>
    <property type="match status" value="1"/>
</dbReference>
<dbReference type="InterPro" id="IPR051943">
    <property type="entry name" value="TRAFAC_Dynamin-like_GTPase"/>
</dbReference>
<feature type="compositionally biased region" description="Low complexity" evidence="6">
    <location>
        <begin position="573"/>
        <end position="583"/>
    </location>
</feature>
<sequence>MCKPKNVVFANRDNADAMKALKMVYDEKVKPTEIRHLYSQFDTPPIRDAELFGKPTIMLLGQYSVGKTSMIAYLLNGTYPGADIGPEPTTDIFAHISYSEFPIIIPGTTLVADKDYQFQTLDMFGDVFLNKLRATNFKADLLKHISIIDTPGILTGDKQVAARGYDFSKIIKFLSNKVDLIFLLFDANKLDISDEYKQVIEILDGCDDKIRIVLNKADSVRPRELVRVRGALMWALGKIMKCPEVPKVYIGSFWPYWNEKNALLRGAIQEDLDALIKDILNLPSDYHAKRVNDVIRRARNLRLHSYIMDEVMKSSMFFKSTKNSADSQTEPTKLVGIYHNVARQRRIVLNDFPDPLIFHEKAKATDPKQWNRLDPKLDKMLNEFLEHDVAPIVTTAINEARIVIDYKPPKKVPLPKDYNELKKISDERPNEKNANKKDDKEKEKKVSKNEGTDEKDAASGDAKKGNSMGKQDNKGKKKDEEKECKKGDSKKDDEQPKGSPNKKNNKEEEETPRKQSKPTAKEGDIGGKDEGKKENSDEKASEKEEKKEKSKSNDEEKESERKSKDAKNENKSTKASNKSNNNNKDIKSDKAKSNTSHKKEKSEAKSEKNGAKENSVPSEENAEKKSAAEDENKSKQAGDNSS</sequence>
<evidence type="ECO:0000256" key="5">
    <source>
        <dbReference type="ARBA" id="ARBA00023136"/>
    </source>
</evidence>
<dbReference type="Gene3D" id="1.10.268.20">
    <property type="match status" value="1"/>
</dbReference>
<keyword evidence="3" id="KW-1003">Cell membrane</keyword>
<evidence type="ECO:0000256" key="3">
    <source>
        <dbReference type="ARBA" id="ARBA00022475"/>
    </source>
</evidence>
<evidence type="ECO:0000256" key="1">
    <source>
        <dbReference type="ARBA" id="ARBA00004413"/>
    </source>
</evidence>
<dbReference type="SUPFAM" id="SSF52540">
    <property type="entry name" value="P-loop containing nucleoside triphosphate hydrolases"/>
    <property type="match status" value="1"/>
</dbReference>
<keyword evidence="5" id="KW-0472">Membrane</keyword>
<dbReference type="InterPro" id="IPR045063">
    <property type="entry name" value="Dynamin_N"/>
</dbReference>
<evidence type="ECO:0000313" key="8">
    <source>
        <dbReference type="EMBL" id="ADY43209.1"/>
    </source>
</evidence>
<reference evidence="8" key="1">
    <citation type="journal article" date="2011" name="Genome Res.">
        <title>Deep small RNA sequencing from the nematode Ascaris reveals conservation, functional diversification, and novel developmental profiles.</title>
        <authorList>
            <person name="Wang J."/>
            <person name="Czech B."/>
            <person name="Crunk A."/>
            <person name="Wallace A."/>
            <person name="Mitreva M."/>
            <person name="Hannon G.J."/>
            <person name="Davis R.E."/>
        </authorList>
    </citation>
    <scope>NUCLEOTIDE SEQUENCE</scope>
</reference>
<dbReference type="GO" id="GO:0010008">
    <property type="term" value="C:endosome membrane"/>
    <property type="evidence" value="ECO:0007669"/>
    <property type="project" value="UniProtKB-SubCell"/>
</dbReference>
<keyword evidence="4" id="KW-0967">Endosome</keyword>
<dbReference type="EMBL" id="JI168456">
    <property type="protein sequence ID" value="ADY43209.1"/>
    <property type="molecule type" value="mRNA"/>
</dbReference>
<dbReference type="InterPro" id="IPR031692">
    <property type="entry name" value="EHD_N"/>
</dbReference>
<proteinExistence type="evidence at transcript level"/>
<feature type="compositionally biased region" description="Basic and acidic residues" evidence="6">
    <location>
        <begin position="417"/>
        <end position="464"/>
    </location>
</feature>
<dbReference type="PROSITE" id="PS51718">
    <property type="entry name" value="G_DYNAMIN_2"/>
    <property type="match status" value="1"/>
</dbReference>
<name>F1KZA5_ASCSU</name>
<evidence type="ECO:0000256" key="2">
    <source>
        <dbReference type="ARBA" id="ARBA00004481"/>
    </source>
</evidence>
<dbReference type="Pfam" id="PF00350">
    <property type="entry name" value="Dynamin_N"/>
    <property type="match status" value="1"/>
</dbReference>
<evidence type="ECO:0000256" key="4">
    <source>
        <dbReference type="ARBA" id="ARBA00022753"/>
    </source>
</evidence>
<accession>F1KZA5</accession>
<feature type="compositionally biased region" description="Basic and acidic residues" evidence="6">
    <location>
        <begin position="471"/>
        <end position="496"/>
    </location>
</feature>
<dbReference type="Pfam" id="PF16880">
    <property type="entry name" value="EHD_N"/>
    <property type="match status" value="1"/>
</dbReference>
<dbReference type="GO" id="GO:0005525">
    <property type="term" value="F:GTP binding"/>
    <property type="evidence" value="ECO:0007669"/>
    <property type="project" value="InterPro"/>
</dbReference>
<feature type="compositionally biased region" description="Basic and acidic residues" evidence="6">
    <location>
        <begin position="621"/>
        <end position="636"/>
    </location>
</feature>
<feature type="domain" description="Dynamin-type G" evidence="7">
    <location>
        <begin position="51"/>
        <end position="283"/>
    </location>
</feature>
<organism evidence="8">
    <name type="scientific">Ascaris suum</name>
    <name type="common">Pig roundworm</name>
    <name type="synonym">Ascaris lumbricoides</name>
    <dbReference type="NCBI Taxonomy" id="6253"/>
    <lineage>
        <taxon>Eukaryota</taxon>
        <taxon>Metazoa</taxon>
        <taxon>Ecdysozoa</taxon>
        <taxon>Nematoda</taxon>
        <taxon>Chromadorea</taxon>
        <taxon>Rhabditida</taxon>
        <taxon>Spirurina</taxon>
        <taxon>Ascaridomorpha</taxon>
        <taxon>Ascaridoidea</taxon>
        <taxon>Ascarididae</taxon>
        <taxon>Ascaris</taxon>
    </lineage>
</organism>
<dbReference type="AlphaFoldDB" id="F1KZA5"/>
<dbReference type="Gene3D" id="3.40.50.300">
    <property type="entry name" value="P-loop containing nucleotide triphosphate hydrolases"/>
    <property type="match status" value="1"/>
</dbReference>
<protein>
    <submittedName>
        <fullName evidence="8">EH domain-containing protein 4</fullName>
    </submittedName>
</protein>